<keyword evidence="2" id="KW-1185">Reference proteome</keyword>
<accession>A0A2P7U0I2</accession>
<dbReference type="AlphaFoldDB" id="A0A2P7U0I2"/>
<dbReference type="EMBL" id="PXYY01000028">
    <property type="protein sequence ID" value="PSJ80490.1"/>
    <property type="molecule type" value="Genomic_DNA"/>
</dbReference>
<dbReference type="InterPro" id="IPR010982">
    <property type="entry name" value="Lambda_DNA-bd_dom_sf"/>
</dbReference>
<dbReference type="Gene3D" id="1.10.260.40">
    <property type="entry name" value="lambda repressor-like DNA-binding domains"/>
    <property type="match status" value="1"/>
</dbReference>
<dbReference type="OrthoDB" id="8611992at2"/>
<reference evidence="1 2" key="1">
    <citation type="submission" date="2018-03" db="EMBL/GenBank/DDBJ databases">
        <title>Neisseria weixii sp. nov., isolated from the intestinal contents of Tibetan Plateau pika (Ochotona curzoniae) in Yushu, Qinghai Province, China.</title>
        <authorList>
            <person name="Gui Z."/>
        </authorList>
    </citation>
    <scope>NUCLEOTIDE SEQUENCE [LARGE SCALE GENOMIC DNA]</scope>
    <source>
        <strain evidence="1 2">ATCC 51483</strain>
    </source>
</reference>
<name>A0A2P7U0I2_9NEIS</name>
<proteinExistence type="predicted"/>
<gene>
    <name evidence="1" type="ORF">C7N83_05985</name>
</gene>
<dbReference type="Proteomes" id="UP000241868">
    <property type="component" value="Unassembled WGS sequence"/>
</dbReference>
<dbReference type="GO" id="GO:0003677">
    <property type="term" value="F:DNA binding"/>
    <property type="evidence" value="ECO:0007669"/>
    <property type="project" value="InterPro"/>
</dbReference>
<evidence type="ECO:0000313" key="1">
    <source>
        <dbReference type="EMBL" id="PSJ80490.1"/>
    </source>
</evidence>
<organism evidence="1 2">
    <name type="scientific">Neisseria iguanae</name>
    <dbReference type="NCBI Taxonomy" id="90242"/>
    <lineage>
        <taxon>Bacteria</taxon>
        <taxon>Pseudomonadati</taxon>
        <taxon>Pseudomonadota</taxon>
        <taxon>Betaproteobacteria</taxon>
        <taxon>Neisseriales</taxon>
        <taxon>Neisseriaceae</taxon>
        <taxon>Neisseria</taxon>
    </lineage>
</organism>
<comment type="caution">
    <text evidence="1">The sequence shown here is derived from an EMBL/GenBank/DDBJ whole genome shotgun (WGS) entry which is preliminary data.</text>
</comment>
<protein>
    <submittedName>
        <fullName evidence="1">Uncharacterized protein</fullName>
    </submittedName>
</protein>
<sequence length="65" mass="7217">MHTLSKTIIRTEPLPKNATDEAKLEKWAEISAKYGLSGEWAVASRLGETQVSEEQVETVANLFGR</sequence>
<dbReference type="RefSeq" id="WP_106741331.1">
    <property type="nucleotide sequence ID" value="NZ_PXYY01000028.1"/>
</dbReference>
<evidence type="ECO:0000313" key="2">
    <source>
        <dbReference type="Proteomes" id="UP000241868"/>
    </source>
</evidence>